<accession>A0A2I1RDA0</accession>
<feature type="compositionally biased region" description="Basic and acidic residues" evidence="1">
    <location>
        <begin position="194"/>
        <end position="209"/>
    </location>
</feature>
<evidence type="ECO:0000259" key="2">
    <source>
        <dbReference type="Pfam" id="PF13338"/>
    </source>
</evidence>
<protein>
    <recommendedName>
        <fullName evidence="2">AbiEi antitoxin N-terminal domain-containing protein</fullName>
    </recommendedName>
</protein>
<evidence type="ECO:0000256" key="1">
    <source>
        <dbReference type="SAM" id="MobiDB-lite"/>
    </source>
</evidence>
<dbReference type="Pfam" id="PF13338">
    <property type="entry name" value="AbiEi_4"/>
    <property type="match status" value="1"/>
</dbReference>
<evidence type="ECO:0000313" key="4">
    <source>
        <dbReference type="Proteomes" id="UP000234662"/>
    </source>
</evidence>
<proteinExistence type="predicted"/>
<dbReference type="AlphaFoldDB" id="A0A2I1RDA0"/>
<feature type="domain" description="AbiEi antitoxin N-terminal" evidence="2">
    <location>
        <begin position="9"/>
        <end position="53"/>
    </location>
</feature>
<name>A0A2I1RDA0_9ACTN</name>
<evidence type="ECO:0000313" key="3">
    <source>
        <dbReference type="EMBL" id="PKZ67120.1"/>
    </source>
</evidence>
<dbReference type="InterPro" id="IPR025159">
    <property type="entry name" value="AbiEi_N"/>
</dbReference>
<sequence length="232" mass="24988">MATAPALRVFALARDGVVTAAEAGEHGLSRGAIGRRVNSGEWVRASSGVYRLADHPVTARTRTRLATLQVSADAVLSGLAAAWWHGLVTTRPATTTVTASRSWHGSPVKGTLVVRRNLDESDVVVEKGLTVTAVPLSVLEGAIEGKIDVLDRALQDKRVTVDALVQTYQRRRRCRGAHEMAKMLALLGSGARSVAERSPDGPHRVRDSYWKPARIPHSADTGPTPTGRDPWR</sequence>
<gene>
    <name evidence="3" type="ORF">CYJ73_04870</name>
</gene>
<feature type="region of interest" description="Disordered" evidence="1">
    <location>
        <begin position="192"/>
        <end position="232"/>
    </location>
</feature>
<dbReference type="EMBL" id="PKJC01000002">
    <property type="protein sequence ID" value="PKZ67120.1"/>
    <property type="molecule type" value="Genomic_DNA"/>
</dbReference>
<reference evidence="3 4" key="1">
    <citation type="submission" date="2017-12" db="EMBL/GenBank/DDBJ databases">
        <title>Phylogenetic diversity of female urinary microbiome.</title>
        <authorList>
            <person name="Thomas-White K."/>
            <person name="Wolfe A.J."/>
        </authorList>
    </citation>
    <scope>NUCLEOTIDE SEQUENCE [LARGE SCALE GENOMIC DNA]</scope>
    <source>
        <strain evidence="3 4">UMB0777</strain>
    </source>
</reference>
<comment type="caution">
    <text evidence="3">The sequence shown here is derived from an EMBL/GenBank/DDBJ whole genome shotgun (WGS) entry which is preliminary data.</text>
</comment>
<dbReference type="RefSeq" id="WP_101819291.1">
    <property type="nucleotide sequence ID" value="NZ_PKJC01000002.1"/>
</dbReference>
<organism evidence="3 4">
    <name type="scientific">Gordonia terrae</name>
    <dbReference type="NCBI Taxonomy" id="2055"/>
    <lineage>
        <taxon>Bacteria</taxon>
        <taxon>Bacillati</taxon>
        <taxon>Actinomycetota</taxon>
        <taxon>Actinomycetes</taxon>
        <taxon>Mycobacteriales</taxon>
        <taxon>Gordoniaceae</taxon>
        <taxon>Gordonia</taxon>
    </lineage>
</organism>
<dbReference type="Proteomes" id="UP000234662">
    <property type="component" value="Unassembled WGS sequence"/>
</dbReference>